<dbReference type="AlphaFoldDB" id="A0A0B2P797"/>
<accession>A0A0B2P797</accession>
<evidence type="ECO:0000313" key="2">
    <source>
        <dbReference type="EMBL" id="KHN05091.1"/>
    </source>
</evidence>
<gene>
    <name evidence="2" type="ORF">glysoja_045946</name>
</gene>
<protein>
    <submittedName>
        <fullName evidence="2">Uncharacterized protein</fullName>
    </submittedName>
</protein>
<feature type="region of interest" description="Disordered" evidence="1">
    <location>
        <begin position="1"/>
        <end position="33"/>
    </location>
</feature>
<name>A0A0B2P797_GLYSO</name>
<dbReference type="EMBL" id="KN668820">
    <property type="protein sequence ID" value="KHN05091.1"/>
    <property type="molecule type" value="Genomic_DNA"/>
</dbReference>
<organism evidence="2">
    <name type="scientific">Glycine soja</name>
    <name type="common">Wild soybean</name>
    <dbReference type="NCBI Taxonomy" id="3848"/>
    <lineage>
        <taxon>Eukaryota</taxon>
        <taxon>Viridiplantae</taxon>
        <taxon>Streptophyta</taxon>
        <taxon>Embryophyta</taxon>
        <taxon>Tracheophyta</taxon>
        <taxon>Spermatophyta</taxon>
        <taxon>Magnoliopsida</taxon>
        <taxon>eudicotyledons</taxon>
        <taxon>Gunneridae</taxon>
        <taxon>Pentapetalae</taxon>
        <taxon>rosids</taxon>
        <taxon>fabids</taxon>
        <taxon>Fabales</taxon>
        <taxon>Fabaceae</taxon>
        <taxon>Papilionoideae</taxon>
        <taxon>50 kb inversion clade</taxon>
        <taxon>NPAAA clade</taxon>
        <taxon>indigoferoid/millettioid clade</taxon>
        <taxon>Phaseoleae</taxon>
        <taxon>Glycine</taxon>
        <taxon>Glycine subgen. Soja</taxon>
    </lineage>
</organism>
<feature type="compositionally biased region" description="Basic and acidic residues" evidence="1">
    <location>
        <begin position="1"/>
        <end position="10"/>
    </location>
</feature>
<sequence length="53" mass="6041">MDEARAKAVDIGENDDEEDSDVDGEEEGEEEKLSDYWIVLKSTPELHQSKVFL</sequence>
<feature type="compositionally biased region" description="Acidic residues" evidence="1">
    <location>
        <begin position="12"/>
        <end position="32"/>
    </location>
</feature>
<evidence type="ECO:0000256" key="1">
    <source>
        <dbReference type="SAM" id="MobiDB-lite"/>
    </source>
</evidence>
<proteinExistence type="predicted"/>
<dbReference type="Proteomes" id="UP000053555">
    <property type="component" value="Unassembled WGS sequence"/>
</dbReference>
<reference evidence="2" key="1">
    <citation type="submission" date="2014-07" db="EMBL/GenBank/DDBJ databases">
        <title>Identification of a novel salt tolerance gene in wild soybean by whole-genome sequencing.</title>
        <authorList>
            <person name="Lam H.-M."/>
            <person name="Qi X."/>
            <person name="Li M.-W."/>
            <person name="Liu X."/>
            <person name="Xie M."/>
            <person name="Ni M."/>
            <person name="Xu X."/>
        </authorList>
    </citation>
    <scope>NUCLEOTIDE SEQUENCE [LARGE SCALE GENOMIC DNA]</scope>
    <source>
        <tissue evidence="2">Root</tissue>
    </source>
</reference>